<dbReference type="CDD" id="cd13580">
    <property type="entry name" value="PBP2_AlgQ_like_1"/>
    <property type="match status" value="1"/>
</dbReference>
<feature type="chain" id="PRO_5020526371" evidence="6">
    <location>
        <begin position="24"/>
        <end position="517"/>
    </location>
</feature>
<keyword evidence="1" id="KW-1003">Cell membrane</keyword>
<dbReference type="InterPro" id="IPR050490">
    <property type="entry name" value="Bact_solute-bd_prot1"/>
</dbReference>
<organism evidence="7 8">
    <name type="scientific">Nonomuraea diastatica</name>
    <dbReference type="NCBI Taxonomy" id="1848329"/>
    <lineage>
        <taxon>Bacteria</taxon>
        <taxon>Bacillati</taxon>
        <taxon>Actinomycetota</taxon>
        <taxon>Actinomycetes</taxon>
        <taxon>Streptosporangiales</taxon>
        <taxon>Streptosporangiaceae</taxon>
        <taxon>Nonomuraea</taxon>
    </lineage>
</organism>
<dbReference type="Pfam" id="PF01547">
    <property type="entry name" value="SBP_bac_1"/>
    <property type="match status" value="1"/>
</dbReference>
<dbReference type="AlphaFoldDB" id="A0A4R4W6A6"/>
<evidence type="ECO:0000313" key="8">
    <source>
        <dbReference type="Proteomes" id="UP000294543"/>
    </source>
</evidence>
<evidence type="ECO:0000256" key="4">
    <source>
        <dbReference type="ARBA" id="ARBA00023139"/>
    </source>
</evidence>
<keyword evidence="3" id="KW-0472">Membrane</keyword>
<feature type="signal peptide" evidence="6">
    <location>
        <begin position="1"/>
        <end position="23"/>
    </location>
</feature>
<dbReference type="InterPro" id="IPR006059">
    <property type="entry name" value="SBP"/>
</dbReference>
<dbReference type="PANTHER" id="PTHR43649:SF33">
    <property type="entry name" value="POLYGALACTURONAN_RHAMNOGALACTURONAN-BINDING PROTEIN YTCQ"/>
    <property type="match status" value="1"/>
</dbReference>
<keyword evidence="5" id="KW-0449">Lipoprotein</keyword>
<keyword evidence="2 6" id="KW-0732">Signal</keyword>
<evidence type="ECO:0000313" key="7">
    <source>
        <dbReference type="EMBL" id="TDD14168.1"/>
    </source>
</evidence>
<proteinExistence type="predicted"/>
<accession>A0A4R4W6A6</accession>
<keyword evidence="8" id="KW-1185">Reference proteome</keyword>
<gene>
    <name evidence="7" type="ORF">E1294_38405</name>
</gene>
<dbReference type="EMBL" id="SMKP01000154">
    <property type="protein sequence ID" value="TDD14168.1"/>
    <property type="molecule type" value="Genomic_DNA"/>
</dbReference>
<sequence>MSASRSRLMAGALTLTTALLASACSGTGGGGESNQADTITFMTQLYGTAPSPQGELHQAVEKFLGKKIKVTWVPNADYQEKVNVTLASDDIPDVMVVDPKSPAFGRAAEAGAFWDLTEKIKKYPNLVGDPKVLLNSSINGKVFGPYRIRPQLRSAVMIRKDWLKEVGLEAPKTTDDLYEIAKAFTKKDPDGDGKNDTYGLIIPKWPGTTFAASSPFNVIDVWFGAPNNWGERDGKLVPEFDTPEFFEANRFMKKMIDEGLVNPDWNTLDTAKWNDPFVQDKGGIIIDVDVRTTQLLDLLKEQDPKTYGDKVLTVGNLSRPDGKKFSLPFSGYKDILAVSKQRVRTEAQLDELLKTLDKLASKEGQILLSNGIEGRNFKVEDGVAVLINQDDPKVKQLQDDVDKAFIQLGTQASTGTGGIAYERVPPEAPYRKDLAERKERVAEDLKTAVWDPSLPVISPTLVAKGATLNPIVTDARVKYLAGQLTEEQLKAEVKRWYDGGGTQIAQETNDLVSKLGQ</sequence>
<name>A0A4R4W6A6_9ACTN</name>
<dbReference type="PROSITE" id="PS51257">
    <property type="entry name" value="PROKAR_LIPOPROTEIN"/>
    <property type="match status" value="1"/>
</dbReference>
<evidence type="ECO:0000256" key="3">
    <source>
        <dbReference type="ARBA" id="ARBA00023136"/>
    </source>
</evidence>
<dbReference type="SUPFAM" id="SSF53850">
    <property type="entry name" value="Periplasmic binding protein-like II"/>
    <property type="match status" value="1"/>
</dbReference>
<comment type="caution">
    <text evidence="7">The sequence shown here is derived from an EMBL/GenBank/DDBJ whole genome shotgun (WGS) entry which is preliminary data.</text>
</comment>
<protein>
    <submittedName>
        <fullName evidence="7">Extracellular solute-binding protein</fullName>
    </submittedName>
</protein>
<evidence type="ECO:0000256" key="6">
    <source>
        <dbReference type="SAM" id="SignalP"/>
    </source>
</evidence>
<evidence type="ECO:0000256" key="2">
    <source>
        <dbReference type="ARBA" id="ARBA00022729"/>
    </source>
</evidence>
<reference evidence="7 8" key="1">
    <citation type="submission" date="2019-03" db="EMBL/GenBank/DDBJ databases">
        <title>Draft genome sequences of novel Actinobacteria.</title>
        <authorList>
            <person name="Sahin N."/>
            <person name="Ay H."/>
            <person name="Saygin H."/>
        </authorList>
    </citation>
    <scope>NUCLEOTIDE SEQUENCE [LARGE SCALE GENOMIC DNA]</scope>
    <source>
        <strain evidence="7 8">KC712</strain>
    </source>
</reference>
<dbReference type="PANTHER" id="PTHR43649">
    <property type="entry name" value="ARABINOSE-BINDING PROTEIN-RELATED"/>
    <property type="match status" value="1"/>
</dbReference>
<dbReference type="Proteomes" id="UP000294543">
    <property type="component" value="Unassembled WGS sequence"/>
</dbReference>
<dbReference type="Gene3D" id="3.40.190.10">
    <property type="entry name" value="Periplasmic binding protein-like II"/>
    <property type="match status" value="2"/>
</dbReference>
<keyword evidence="4" id="KW-0564">Palmitate</keyword>
<dbReference type="OrthoDB" id="9787283at2"/>
<evidence type="ECO:0000256" key="1">
    <source>
        <dbReference type="ARBA" id="ARBA00022475"/>
    </source>
</evidence>
<evidence type="ECO:0000256" key="5">
    <source>
        <dbReference type="ARBA" id="ARBA00023288"/>
    </source>
</evidence>